<keyword evidence="1" id="KW-0472">Membrane</keyword>
<keyword evidence="1" id="KW-0812">Transmembrane</keyword>
<evidence type="ECO:0000313" key="2">
    <source>
        <dbReference type="EMBL" id="KAJ9153927.1"/>
    </source>
</evidence>
<evidence type="ECO:0000313" key="3">
    <source>
        <dbReference type="Proteomes" id="UP001174677"/>
    </source>
</evidence>
<proteinExistence type="predicted"/>
<evidence type="ECO:0000256" key="1">
    <source>
        <dbReference type="SAM" id="Phobius"/>
    </source>
</evidence>
<dbReference type="PANTHER" id="PTHR34125:SF2">
    <property type="entry name" value="TRANSMEMBRANE PROTEIN"/>
    <property type="match status" value="1"/>
</dbReference>
<sequence length="95" mass="10624">MEIQEKIIQYKYHIFFSLIISLALVTLIFLAPSFVTILAYFWPLFLSTALFLVAVVFFGKTSLPGTESSGDKAGEGLLDYVAGQPEQVVENFKLE</sequence>
<name>A0ABQ9KZP3_HEVBR</name>
<evidence type="ECO:0008006" key="4">
    <source>
        <dbReference type="Google" id="ProtNLM"/>
    </source>
</evidence>
<keyword evidence="1" id="KW-1133">Transmembrane helix</keyword>
<dbReference type="EMBL" id="JARPOI010000015">
    <property type="protein sequence ID" value="KAJ9153927.1"/>
    <property type="molecule type" value="Genomic_DNA"/>
</dbReference>
<organism evidence="2 3">
    <name type="scientific">Hevea brasiliensis</name>
    <name type="common">Para rubber tree</name>
    <name type="synonym">Siphonia brasiliensis</name>
    <dbReference type="NCBI Taxonomy" id="3981"/>
    <lineage>
        <taxon>Eukaryota</taxon>
        <taxon>Viridiplantae</taxon>
        <taxon>Streptophyta</taxon>
        <taxon>Embryophyta</taxon>
        <taxon>Tracheophyta</taxon>
        <taxon>Spermatophyta</taxon>
        <taxon>Magnoliopsida</taxon>
        <taxon>eudicotyledons</taxon>
        <taxon>Gunneridae</taxon>
        <taxon>Pentapetalae</taxon>
        <taxon>rosids</taxon>
        <taxon>fabids</taxon>
        <taxon>Malpighiales</taxon>
        <taxon>Euphorbiaceae</taxon>
        <taxon>Crotonoideae</taxon>
        <taxon>Micrandreae</taxon>
        <taxon>Hevea</taxon>
    </lineage>
</organism>
<reference evidence="2 3" key="1">
    <citation type="journal article" date="2023" name="Plant Biotechnol. J.">
        <title>Chromosome-level wild Hevea brasiliensis genome provides new tools for genomic-assisted breeding and valuable loci to elevate rubber yield.</title>
        <authorList>
            <person name="Cheng H."/>
            <person name="Song X."/>
            <person name="Hu Y."/>
            <person name="Wu T."/>
            <person name="Yang Q."/>
            <person name="An Z."/>
            <person name="Feng S."/>
            <person name="Deng Z."/>
            <person name="Wu W."/>
            <person name="Zeng X."/>
            <person name="Tu M."/>
            <person name="Wang X."/>
            <person name="Huang H."/>
        </authorList>
    </citation>
    <scope>NUCLEOTIDE SEQUENCE [LARGE SCALE GENOMIC DNA]</scope>
    <source>
        <strain evidence="2">MT/VB/25A 57/8</strain>
    </source>
</reference>
<feature type="transmembrane region" description="Helical" evidence="1">
    <location>
        <begin position="37"/>
        <end position="58"/>
    </location>
</feature>
<gene>
    <name evidence="2" type="ORF">P3X46_027314</name>
</gene>
<accession>A0ABQ9KZP3</accession>
<protein>
    <recommendedName>
        <fullName evidence="4">Transmembrane protein</fullName>
    </recommendedName>
</protein>
<comment type="caution">
    <text evidence="2">The sequence shown here is derived from an EMBL/GenBank/DDBJ whole genome shotgun (WGS) entry which is preliminary data.</text>
</comment>
<dbReference type="Proteomes" id="UP001174677">
    <property type="component" value="Chromosome 15"/>
</dbReference>
<keyword evidence="3" id="KW-1185">Reference proteome</keyword>
<dbReference type="PANTHER" id="PTHR34125">
    <property type="entry name" value="OS01G0762900 PROTEIN"/>
    <property type="match status" value="1"/>
</dbReference>
<feature type="transmembrane region" description="Helical" evidence="1">
    <location>
        <begin position="12"/>
        <end position="31"/>
    </location>
</feature>